<dbReference type="GO" id="GO:0032259">
    <property type="term" value="P:methylation"/>
    <property type="evidence" value="ECO:0007669"/>
    <property type="project" value="UniProtKB-KW"/>
</dbReference>
<dbReference type="STRING" id="308853.SAMN05421752_102287"/>
<dbReference type="Pfam" id="PF08241">
    <property type="entry name" value="Methyltransf_11"/>
    <property type="match status" value="1"/>
</dbReference>
<dbReference type="Gene3D" id="3.40.50.150">
    <property type="entry name" value="Vaccinia Virus protein VP39"/>
    <property type="match status" value="1"/>
</dbReference>
<dbReference type="AlphaFoldDB" id="A0A1N7DIX6"/>
<dbReference type="RefSeq" id="WP_076607976.1">
    <property type="nucleotide sequence ID" value="NZ_FTNR01000002.1"/>
</dbReference>
<evidence type="ECO:0000259" key="1">
    <source>
        <dbReference type="Pfam" id="PF08241"/>
    </source>
</evidence>
<evidence type="ECO:0000313" key="3">
    <source>
        <dbReference type="Proteomes" id="UP000185936"/>
    </source>
</evidence>
<accession>A0A1N7DIX6</accession>
<evidence type="ECO:0000313" key="2">
    <source>
        <dbReference type="EMBL" id="SIR75760.1"/>
    </source>
</evidence>
<dbReference type="PANTHER" id="PTHR42912">
    <property type="entry name" value="METHYLTRANSFERASE"/>
    <property type="match status" value="1"/>
</dbReference>
<name>A0A1N7DIX6_9EURY</name>
<keyword evidence="2" id="KW-0808">Transferase</keyword>
<gene>
    <name evidence="2" type="ORF">SAMN05421752_102287</name>
</gene>
<dbReference type="SUPFAM" id="SSF53335">
    <property type="entry name" value="S-adenosyl-L-methionine-dependent methyltransferases"/>
    <property type="match status" value="1"/>
</dbReference>
<protein>
    <submittedName>
        <fullName evidence="2">Methyltransferase domain-containing protein</fullName>
    </submittedName>
</protein>
<organism evidence="2 3">
    <name type="scientific">Natronorubrum thiooxidans</name>
    <dbReference type="NCBI Taxonomy" id="308853"/>
    <lineage>
        <taxon>Archaea</taxon>
        <taxon>Methanobacteriati</taxon>
        <taxon>Methanobacteriota</taxon>
        <taxon>Stenosarchaea group</taxon>
        <taxon>Halobacteria</taxon>
        <taxon>Halobacteriales</taxon>
        <taxon>Natrialbaceae</taxon>
        <taxon>Natronorubrum</taxon>
    </lineage>
</organism>
<dbReference type="EMBL" id="FTNR01000002">
    <property type="protein sequence ID" value="SIR75760.1"/>
    <property type="molecule type" value="Genomic_DNA"/>
</dbReference>
<proteinExistence type="predicted"/>
<dbReference type="GO" id="GO:0008757">
    <property type="term" value="F:S-adenosylmethionine-dependent methyltransferase activity"/>
    <property type="evidence" value="ECO:0007669"/>
    <property type="project" value="InterPro"/>
</dbReference>
<dbReference type="OrthoDB" id="1018at2157"/>
<dbReference type="InterPro" id="IPR050508">
    <property type="entry name" value="Methyltransf_Superfamily"/>
</dbReference>
<sequence>MPHTAPFEEHTDRYEGWFEAHEAVYQSELEALERLVPSPGYGLEIGVGSARFAEPLGLSVGIDPAEAMLEYARERGIDTVRGVAEALPFADDAFETALIVTTICFVDDIPQTLAEADRILEPSGRLVIGYIDRDSPVGQRYQETKDENPFYRDATFVSTDELVAALETAGFTEVEFVQTIYHWLDEIDSPEPIEEGYGDGSFVGIKATR</sequence>
<dbReference type="Proteomes" id="UP000185936">
    <property type="component" value="Unassembled WGS sequence"/>
</dbReference>
<dbReference type="PANTHER" id="PTHR42912:SF80">
    <property type="entry name" value="METHYLTRANSFERASE DOMAIN-CONTAINING PROTEIN"/>
    <property type="match status" value="1"/>
</dbReference>
<reference evidence="3" key="1">
    <citation type="submission" date="2017-01" db="EMBL/GenBank/DDBJ databases">
        <authorList>
            <person name="Varghese N."/>
            <person name="Submissions S."/>
        </authorList>
    </citation>
    <scope>NUCLEOTIDE SEQUENCE [LARGE SCALE GENOMIC DNA]</scope>
    <source>
        <strain evidence="3">type strain: HArc-</strain>
    </source>
</reference>
<keyword evidence="2" id="KW-0489">Methyltransferase</keyword>
<dbReference type="CDD" id="cd02440">
    <property type="entry name" value="AdoMet_MTases"/>
    <property type="match status" value="1"/>
</dbReference>
<dbReference type="InterPro" id="IPR029063">
    <property type="entry name" value="SAM-dependent_MTases_sf"/>
</dbReference>
<feature type="domain" description="Methyltransferase type 11" evidence="1">
    <location>
        <begin position="43"/>
        <end position="128"/>
    </location>
</feature>
<dbReference type="InterPro" id="IPR013216">
    <property type="entry name" value="Methyltransf_11"/>
</dbReference>
<keyword evidence="3" id="KW-1185">Reference proteome</keyword>